<dbReference type="Gene3D" id="3.30.390.50">
    <property type="entry name" value="CO dehydrogenase flavoprotein, C-terminal domain"/>
    <property type="match status" value="1"/>
</dbReference>
<dbReference type="OrthoDB" id="9788148at2"/>
<evidence type="ECO:0000256" key="1">
    <source>
        <dbReference type="ARBA" id="ARBA00005085"/>
    </source>
</evidence>
<evidence type="ECO:0000313" key="10">
    <source>
        <dbReference type="Proteomes" id="UP000070539"/>
    </source>
</evidence>
<dbReference type="PANTHER" id="PTHR12561:SF3">
    <property type="entry name" value="LIPOYLTRANSFERASE 1, MITOCHONDRIAL"/>
    <property type="match status" value="1"/>
</dbReference>
<protein>
    <recommendedName>
        <fullName evidence="3">lipoate--protein ligase</fullName>
        <ecNumber evidence="3">6.3.1.20</ecNumber>
    </recommendedName>
</protein>
<dbReference type="Gene3D" id="3.30.930.10">
    <property type="entry name" value="Bira Bifunctional Protein, Domain 2"/>
    <property type="match status" value="1"/>
</dbReference>
<dbReference type="InterPro" id="IPR004562">
    <property type="entry name" value="LipoylTrfase_LipoateP_Ligase"/>
</dbReference>
<dbReference type="InterPro" id="IPR045864">
    <property type="entry name" value="aa-tRNA-synth_II/BPL/LPL"/>
</dbReference>
<evidence type="ECO:0000256" key="6">
    <source>
        <dbReference type="ARBA" id="ARBA00022840"/>
    </source>
</evidence>
<dbReference type="InterPro" id="IPR019491">
    <property type="entry name" value="Lipoate_protein_ligase_C"/>
</dbReference>
<dbReference type="Pfam" id="PF21948">
    <property type="entry name" value="LplA-B_cat"/>
    <property type="match status" value="1"/>
</dbReference>
<evidence type="ECO:0000313" key="9">
    <source>
        <dbReference type="EMBL" id="KXL52901.1"/>
    </source>
</evidence>
<evidence type="ECO:0000256" key="2">
    <source>
        <dbReference type="ARBA" id="ARBA00005124"/>
    </source>
</evidence>
<keyword evidence="9" id="KW-0808">Transferase</keyword>
<dbReference type="PANTHER" id="PTHR12561">
    <property type="entry name" value="LIPOATE-PROTEIN LIGASE"/>
    <property type="match status" value="1"/>
</dbReference>
<dbReference type="UniPathway" id="UPA00537">
    <property type="reaction ID" value="UER00594"/>
</dbReference>
<dbReference type="SUPFAM" id="SSF55681">
    <property type="entry name" value="Class II aaRS and biotin synthetases"/>
    <property type="match status" value="1"/>
</dbReference>
<dbReference type="NCBIfam" id="TIGR00545">
    <property type="entry name" value="lipoyltrans"/>
    <property type="match status" value="1"/>
</dbReference>
<dbReference type="Proteomes" id="UP000070539">
    <property type="component" value="Unassembled WGS sequence"/>
</dbReference>
<keyword evidence="4 9" id="KW-0436">Ligase</keyword>
<comment type="caution">
    <text evidence="9">The sequence shown here is derived from an EMBL/GenBank/DDBJ whole genome shotgun (WGS) entry which is preliminary data.</text>
</comment>
<dbReference type="EC" id="6.3.1.20" evidence="3"/>
<dbReference type="GO" id="GO:0017118">
    <property type="term" value="F:lipoyltransferase activity"/>
    <property type="evidence" value="ECO:0007669"/>
    <property type="project" value="TreeGrafter"/>
</dbReference>
<evidence type="ECO:0000256" key="7">
    <source>
        <dbReference type="ARBA" id="ARBA00048037"/>
    </source>
</evidence>
<dbReference type="GO" id="GO:0005737">
    <property type="term" value="C:cytoplasm"/>
    <property type="evidence" value="ECO:0007669"/>
    <property type="project" value="TreeGrafter"/>
</dbReference>
<feature type="domain" description="BPL/LPL catalytic" evidence="8">
    <location>
        <begin position="26"/>
        <end position="216"/>
    </location>
</feature>
<dbReference type="PROSITE" id="PS51733">
    <property type="entry name" value="BPL_LPL_CATALYTIC"/>
    <property type="match status" value="1"/>
</dbReference>
<reference evidence="9 10" key="1">
    <citation type="submission" date="2016-01" db="EMBL/GenBank/DDBJ databases">
        <title>Genome sequence of Clostridium neopropionicum X4, DSM-3847.</title>
        <authorList>
            <person name="Poehlein A."/>
            <person name="Beck M.H."/>
            <person name="Bengelsdorf F.R."/>
            <person name="Daniel R."/>
            <person name="Duerre P."/>
        </authorList>
    </citation>
    <scope>NUCLEOTIDE SEQUENCE [LARGE SCALE GENOMIC DNA]</scope>
    <source>
        <strain evidence="9 10">DSM-3847</strain>
    </source>
</reference>
<comment type="catalytic activity">
    <reaction evidence="7">
        <text>L-lysyl-[lipoyl-carrier protein] + (R)-lipoate + ATP = N(6)-[(R)-lipoyl]-L-lysyl-[lipoyl-carrier protein] + AMP + diphosphate + H(+)</text>
        <dbReference type="Rhea" id="RHEA:49288"/>
        <dbReference type="Rhea" id="RHEA-COMP:10500"/>
        <dbReference type="Rhea" id="RHEA-COMP:10502"/>
        <dbReference type="ChEBI" id="CHEBI:15378"/>
        <dbReference type="ChEBI" id="CHEBI:29969"/>
        <dbReference type="ChEBI" id="CHEBI:30616"/>
        <dbReference type="ChEBI" id="CHEBI:33019"/>
        <dbReference type="ChEBI" id="CHEBI:83088"/>
        <dbReference type="ChEBI" id="CHEBI:83099"/>
        <dbReference type="ChEBI" id="CHEBI:456215"/>
        <dbReference type="EC" id="6.3.1.20"/>
    </reaction>
</comment>
<dbReference type="CDD" id="cd16443">
    <property type="entry name" value="LplA"/>
    <property type="match status" value="1"/>
</dbReference>
<evidence type="ECO:0000256" key="3">
    <source>
        <dbReference type="ARBA" id="ARBA00012367"/>
    </source>
</evidence>
<name>A0A136WEJ7_9FIRM</name>
<dbReference type="GO" id="GO:0009249">
    <property type="term" value="P:protein lipoylation"/>
    <property type="evidence" value="ECO:0007669"/>
    <property type="project" value="InterPro"/>
</dbReference>
<keyword evidence="5" id="KW-0547">Nucleotide-binding</keyword>
<evidence type="ECO:0000259" key="8">
    <source>
        <dbReference type="PROSITE" id="PS51733"/>
    </source>
</evidence>
<proteinExistence type="predicted"/>
<dbReference type="RefSeq" id="WP_066086695.1">
    <property type="nucleotide sequence ID" value="NZ_LRVM01000004.1"/>
</dbReference>
<dbReference type="InterPro" id="IPR004143">
    <property type="entry name" value="BPL_LPL_catalytic"/>
</dbReference>
<accession>A0A136WEJ7</accession>
<dbReference type="AlphaFoldDB" id="A0A136WEJ7"/>
<dbReference type="GO" id="GO:0005524">
    <property type="term" value="F:ATP binding"/>
    <property type="evidence" value="ECO:0007669"/>
    <property type="project" value="UniProtKB-KW"/>
</dbReference>
<dbReference type="GO" id="GO:0016979">
    <property type="term" value="F:lipoate-protein ligase activity"/>
    <property type="evidence" value="ECO:0007669"/>
    <property type="project" value="UniProtKB-EC"/>
</dbReference>
<evidence type="ECO:0000256" key="4">
    <source>
        <dbReference type="ARBA" id="ARBA00022598"/>
    </source>
</evidence>
<dbReference type="EMBL" id="LRVM01000004">
    <property type="protein sequence ID" value="KXL52901.1"/>
    <property type="molecule type" value="Genomic_DNA"/>
</dbReference>
<sequence length="331" mass="37037">MIFIQPKATDAALHFASEEYCMTALGQTQDVFMLWQTDCCAMLGSNQIAQDEIDLSLAKQHNVQIVRRASGGGTIYTDQGTLLCTLITPFSHGDDAKEIGRTRLAEPLIMALEKMGIHAEIKGRNDMLLDGKKISGLAQRLGKNCLCSHCSLLFDTDISVLEKILTVDESKIKSKGISSIRSRVTNIREHLLKKYTTQEFKALLIQALSEIMPMEMYAFSQEELAQIEKIRVEKYANPLWTYRTNSSFTHHSEKRLPLGKIEVYLEIKEGSIHSCSIRGDFLSIKPIEEFENTLTGKAFDKDALSACLNTVDLLPYLGGITAEEFLSVLFS</sequence>
<keyword evidence="9" id="KW-0548">Nucleotidyltransferase</keyword>
<comment type="pathway">
    <text evidence="2">Protein modification; protein lipoylation via exogenous pathway; protein N(6)-(lipoyl)lysine from lipoate: step 1/2.</text>
</comment>
<dbReference type="PATRIC" id="fig|36847.3.peg.1678"/>
<evidence type="ECO:0000256" key="5">
    <source>
        <dbReference type="ARBA" id="ARBA00022741"/>
    </source>
</evidence>
<keyword evidence="6" id="KW-0067">ATP-binding</keyword>
<keyword evidence="10" id="KW-1185">Reference proteome</keyword>
<comment type="pathway">
    <text evidence="1">Protein modification; protein lipoylation via exogenous pathway; protein N(6)-(lipoyl)lysine from lipoate: step 2/2.</text>
</comment>
<dbReference type="STRING" id="36847.CLNEO_14420"/>
<dbReference type="SUPFAM" id="SSF82649">
    <property type="entry name" value="SufE/NifU"/>
    <property type="match status" value="1"/>
</dbReference>
<dbReference type="Pfam" id="PF10437">
    <property type="entry name" value="Lip_prot_lig_C"/>
    <property type="match status" value="1"/>
</dbReference>
<gene>
    <name evidence="9" type="primary">lplJ_2</name>
    <name evidence="9" type="ORF">CLNEO_14420</name>
</gene>
<organism evidence="9 10">
    <name type="scientific">Anaerotignum neopropionicum</name>
    <dbReference type="NCBI Taxonomy" id="36847"/>
    <lineage>
        <taxon>Bacteria</taxon>
        <taxon>Bacillati</taxon>
        <taxon>Bacillota</taxon>
        <taxon>Clostridia</taxon>
        <taxon>Lachnospirales</taxon>
        <taxon>Anaerotignaceae</taxon>
        <taxon>Anaerotignum</taxon>
    </lineage>
</organism>